<sequence length="121" mass="13238">MMSCVDLLEDKDGIRIAEANWSMRLPLIYGPRGNKDLDLKALLSYSPGEQTLLNDITASFFSESFGVPHILSVEHAICPITRTTLKLGRFAVAAQIIAGSSLGIAYKASDFDVVIIAHRRC</sequence>
<dbReference type="HOGENOM" id="CLU_2039560_0_0_1"/>
<dbReference type="Proteomes" id="UP000054279">
    <property type="component" value="Unassembled WGS sequence"/>
</dbReference>
<reference evidence="1 2" key="1">
    <citation type="submission" date="2014-06" db="EMBL/GenBank/DDBJ databases">
        <title>Evolutionary Origins and Diversification of the Mycorrhizal Mutualists.</title>
        <authorList>
            <consortium name="DOE Joint Genome Institute"/>
            <consortium name="Mycorrhizal Genomics Consortium"/>
            <person name="Kohler A."/>
            <person name="Kuo A."/>
            <person name="Nagy L.G."/>
            <person name="Floudas D."/>
            <person name="Copeland A."/>
            <person name="Barry K.W."/>
            <person name="Cichocki N."/>
            <person name="Veneault-Fourrey C."/>
            <person name="LaButti K."/>
            <person name="Lindquist E.A."/>
            <person name="Lipzen A."/>
            <person name="Lundell T."/>
            <person name="Morin E."/>
            <person name="Murat C."/>
            <person name="Riley R."/>
            <person name="Ohm R."/>
            <person name="Sun H."/>
            <person name="Tunlid A."/>
            <person name="Henrissat B."/>
            <person name="Grigoriev I.V."/>
            <person name="Hibbett D.S."/>
            <person name="Martin F."/>
        </authorList>
    </citation>
    <scope>NUCLEOTIDE SEQUENCE [LARGE SCALE GENOMIC DNA]</scope>
    <source>
        <strain evidence="1 2">SS14</strain>
    </source>
</reference>
<proteinExistence type="predicted"/>
<protein>
    <submittedName>
        <fullName evidence="1">Uncharacterized protein</fullName>
    </submittedName>
</protein>
<evidence type="ECO:0000313" key="2">
    <source>
        <dbReference type="Proteomes" id="UP000054279"/>
    </source>
</evidence>
<gene>
    <name evidence="1" type="ORF">M422DRAFT_254842</name>
</gene>
<dbReference type="EMBL" id="KN837132">
    <property type="protein sequence ID" value="KIJ42148.1"/>
    <property type="molecule type" value="Genomic_DNA"/>
</dbReference>
<dbReference type="AlphaFoldDB" id="A0A0C9UGG4"/>
<accession>A0A0C9UGG4</accession>
<keyword evidence="2" id="KW-1185">Reference proteome</keyword>
<organism evidence="1 2">
    <name type="scientific">Sphaerobolus stellatus (strain SS14)</name>
    <dbReference type="NCBI Taxonomy" id="990650"/>
    <lineage>
        <taxon>Eukaryota</taxon>
        <taxon>Fungi</taxon>
        <taxon>Dikarya</taxon>
        <taxon>Basidiomycota</taxon>
        <taxon>Agaricomycotina</taxon>
        <taxon>Agaricomycetes</taxon>
        <taxon>Phallomycetidae</taxon>
        <taxon>Geastrales</taxon>
        <taxon>Sphaerobolaceae</taxon>
        <taxon>Sphaerobolus</taxon>
    </lineage>
</organism>
<evidence type="ECO:0000313" key="1">
    <source>
        <dbReference type="EMBL" id="KIJ42148.1"/>
    </source>
</evidence>
<name>A0A0C9UGG4_SPHS4</name>